<protein>
    <submittedName>
        <fullName evidence="1">CRISPR-associated protein Csd1</fullName>
    </submittedName>
</protein>
<dbReference type="Proteomes" id="UP000182958">
    <property type="component" value="Unassembled WGS sequence"/>
</dbReference>
<dbReference type="Pfam" id="PF09709">
    <property type="entry name" value="Cas_Csd1"/>
    <property type="match status" value="1"/>
</dbReference>
<proteinExistence type="predicted"/>
<dbReference type="InterPro" id="IPR010144">
    <property type="entry name" value="CRISPR-assoc_prot_Csd1-typ"/>
</dbReference>
<organism evidence="1 2">
    <name type="scientific">Selenomonas ruminantium</name>
    <dbReference type="NCBI Taxonomy" id="971"/>
    <lineage>
        <taxon>Bacteria</taxon>
        <taxon>Bacillati</taxon>
        <taxon>Bacillota</taxon>
        <taxon>Negativicutes</taxon>
        <taxon>Selenomonadales</taxon>
        <taxon>Selenomonadaceae</taxon>
        <taxon>Selenomonas</taxon>
    </lineage>
</organism>
<evidence type="ECO:0000313" key="2">
    <source>
        <dbReference type="Proteomes" id="UP000182958"/>
    </source>
</evidence>
<accession>A0A1K1Q3G6</accession>
<dbReference type="AlphaFoldDB" id="A0A1K1Q3G6"/>
<gene>
    <name evidence="1" type="ORF">SAMN02910323_2349</name>
</gene>
<keyword evidence="2" id="KW-1185">Reference proteome</keyword>
<dbReference type="CDD" id="cd09757">
    <property type="entry name" value="Cas8c_I-C"/>
    <property type="match status" value="1"/>
</dbReference>
<name>A0A1K1Q3G6_SELRU</name>
<sequence length="586" mass="66056">MLEALVKHYESLAAEGKVPRPGWSKAKVSFALRLDDDGKVVQVHDLRKEEQRGKKSVVVPNEYWVPEQSKRASGIVPQFLCDNSTYLLGVDNKGKPERSEKCFQAAAKLHQEILSECSSKIALAIKKFFANWKPTEISSCAVLQDDLEDLMQSSNLIFMLGDRFSIEDEEIRNSWQKYREQEDGAEKMQCLVTGEVSTIARLHPSIKGVRNAQSSGASLVSFNAPAYESYGRDNGQGLNAPVSEYAAFAYTTALNALLSDSNHVKVFGDTTLVYWAEQNNETYQDCFGGFCLQDENIMEEKDLEYIFSCLKKDEPINFQGVDIDYSNKFYILGLSPNAARLSVRFFLQSTFGNILKNSAKHMDNMELVRPPKKKKHIPLWQMLVATVSPKSKDKAASPLLSGAVLKSILTGSRYPESLFQYVMLRIRSEQDDMEASPPSYKITYERCAIIKAYLCRNGKRGITVALNENENDVAYVLGRIFAVWEHIQSEANKGINATIKDKYFDSACATPARIFPILQKLSGHHLRKLEDGKKIYFEKQLTSLMGKIDAGAIPNILPLKEQGMFVLGYYHQVQARYTKKEDKENG</sequence>
<evidence type="ECO:0000313" key="1">
    <source>
        <dbReference type="EMBL" id="SFW54562.1"/>
    </source>
</evidence>
<reference evidence="2" key="1">
    <citation type="submission" date="2016-11" db="EMBL/GenBank/DDBJ databases">
        <authorList>
            <person name="Varghese N."/>
            <person name="Submissions S."/>
        </authorList>
    </citation>
    <scope>NUCLEOTIDE SEQUENCE [LARGE SCALE GENOMIC DNA]</scope>
    <source>
        <strain evidence="2">C3</strain>
    </source>
</reference>
<dbReference type="RefSeq" id="WP_072306667.1">
    <property type="nucleotide sequence ID" value="NZ_FPJA01000010.1"/>
</dbReference>
<dbReference type="EMBL" id="FPJA01000010">
    <property type="protein sequence ID" value="SFW54562.1"/>
    <property type="molecule type" value="Genomic_DNA"/>
</dbReference>
<dbReference type="NCBIfam" id="TIGR01863">
    <property type="entry name" value="cas_Csd1"/>
    <property type="match status" value="1"/>
</dbReference>